<evidence type="ECO:0000313" key="2">
    <source>
        <dbReference type="Proteomes" id="UP000199423"/>
    </source>
</evidence>
<reference evidence="2" key="1">
    <citation type="submission" date="2016-10" db="EMBL/GenBank/DDBJ databases">
        <authorList>
            <person name="Varghese N."/>
            <person name="Submissions S."/>
        </authorList>
    </citation>
    <scope>NUCLEOTIDE SEQUENCE [LARGE SCALE GENOMIC DNA]</scope>
    <source>
        <strain evidence="2">DSM 1565</strain>
    </source>
</reference>
<evidence type="ECO:0000313" key="1">
    <source>
        <dbReference type="EMBL" id="SFV38141.1"/>
    </source>
</evidence>
<dbReference type="Proteomes" id="UP000199423">
    <property type="component" value="Unassembled WGS sequence"/>
</dbReference>
<gene>
    <name evidence="1" type="ORF">SAMN04488557_3544</name>
</gene>
<proteinExistence type="predicted"/>
<dbReference type="RefSeq" id="WP_092868993.1">
    <property type="nucleotide sequence ID" value="NZ_FPCH01000003.1"/>
</dbReference>
<dbReference type="STRING" id="51670.SAMN04488557_3544"/>
<keyword evidence="2" id="KW-1185">Reference proteome</keyword>
<sequence>MTINPDEIREEMKRGIDSLLDLVFAQSTSETPLYSRSEAFELIHAALRVCSVSAESTLAAYATTTILDMLGLKFWTFDEYEAQVCRRAIRPINLDEE</sequence>
<name>A0A1I7NU02_9HYPH</name>
<organism evidence="1 2">
    <name type="scientific">Hyphomicrobium facile</name>
    <dbReference type="NCBI Taxonomy" id="51670"/>
    <lineage>
        <taxon>Bacteria</taxon>
        <taxon>Pseudomonadati</taxon>
        <taxon>Pseudomonadota</taxon>
        <taxon>Alphaproteobacteria</taxon>
        <taxon>Hyphomicrobiales</taxon>
        <taxon>Hyphomicrobiaceae</taxon>
        <taxon>Hyphomicrobium</taxon>
    </lineage>
</organism>
<dbReference type="AlphaFoldDB" id="A0A1I7NU02"/>
<protein>
    <submittedName>
        <fullName evidence="1">Uncharacterized protein</fullName>
    </submittedName>
</protein>
<dbReference type="EMBL" id="FPCH01000003">
    <property type="protein sequence ID" value="SFV38141.1"/>
    <property type="molecule type" value="Genomic_DNA"/>
</dbReference>
<dbReference type="OrthoDB" id="9979988at2"/>
<accession>A0A1I7NU02</accession>